<dbReference type="OrthoDB" id="8371972at2"/>
<sequence length="84" mass="9473">MAEVTNELIFDVLKQIQTRMTHLDDGQQEIKGRIGSLSEQVRGLASSLNAAHTDIGNIYLSLDKLDQHVHRIEKRLELADHPAE</sequence>
<proteinExistence type="predicted"/>
<comment type="caution">
    <text evidence="1">The sequence shown here is derived from an EMBL/GenBank/DDBJ whole genome shotgun (WGS) entry which is preliminary data.</text>
</comment>
<dbReference type="EMBL" id="QGTR01000001">
    <property type="protein sequence ID" value="PWW04336.1"/>
    <property type="molecule type" value="Genomic_DNA"/>
</dbReference>
<evidence type="ECO:0000313" key="2">
    <source>
        <dbReference type="Proteomes" id="UP000246352"/>
    </source>
</evidence>
<protein>
    <recommendedName>
        <fullName evidence="3">t-SNARE coiled-coil homology domain-containing protein</fullName>
    </recommendedName>
</protein>
<organism evidence="1 2">
    <name type="scientific">Hoeflea marina</name>
    <dbReference type="NCBI Taxonomy" id="274592"/>
    <lineage>
        <taxon>Bacteria</taxon>
        <taxon>Pseudomonadati</taxon>
        <taxon>Pseudomonadota</taxon>
        <taxon>Alphaproteobacteria</taxon>
        <taxon>Hyphomicrobiales</taxon>
        <taxon>Rhizobiaceae</taxon>
        <taxon>Hoeflea</taxon>
    </lineage>
</organism>
<reference evidence="1 2" key="1">
    <citation type="submission" date="2018-05" db="EMBL/GenBank/DDBJ databases">
        <title>Genomic Encyclopedia of Type Strains, Phase IV (KMG-IV): sequencing the most valuable type-strain genomes for metagenomic binning, comparative biology and taxonomic classification.</title>
        <authorList>
            <person name="Goeker M."/>
        </authorList>
    </citation>
    <scope>NUCLEOTIDE SEQUENCE [LARGE SCALE GENOMIC DNA]</scope>
    <source>
        <strain evidence="1 2">DSM 16791</strain>
    </source>
</reference>
<accession>A0A317PVM9</accession>
<evidence type="ECO:0008006" key="3">
    <source>
        <dbReference type="Google" id="ProtNLM"/>
    </source>
</evidence>
<dbReference type="Proteomes" id="UP000246352">
    <property type="component" value="Unassembled WGS sequence"/>
</dbReference>
<evidence type="ECO:0000313" key="1">
    <source>
        <dbReference type="EMBL" id="PWW04336.1"/>
    </source>
</evidence>
<dbReference type="AlphaFoldDB" id="A0A317PVM9"/>
<dbReference type="RefSeq" id="WP_110030779.1">
    <property type="nucleotide sequence ID" value="NZ_QGTR01000001.1"/>
</dbReference>
<name>A0A317PVM9_9HYPH</name>
<keyword evidence="2" id="KW-1185">Reference proteome</keyword>
<gene>
    <name evidence="1" type="ORF">DFR52_1011031</name>
</gene>